<dbReference type="Proteomes" id="UP000294194">
    <property type="component" value="Unassembled WGS sequence"/>
</dbReference>
<feature type="transmembrane region" description="Helical" evidence="6">
    <location>
        <begin position="48"/>
        <end position="67"/>
    </location>
</feature>
<keyword evidence="4 6" id="KW-1133">Transmembrane helix</keyword>
<evidence type="ECO:0000256" key="3">
    <source>
        <dbReference type="ARBA" id="ARBA00022692"/>
    </source>
</evidence>
<feature type="transmembrane region" description="Helical" evidence="6">
    <location>
        <begin position="167"/>
        <end position="200"/>
    </location>
</feature>
<accession>A0A4Q9H004</accession>
<feature type="transmembrane region" description="Helical" evidence="6">
    <location>
        <begin position="20"/>
        <end position="41"/>
    </location>
</feature>
<feature type="transmembrane region" description="Helical" evidence="6">
    <location>
        <begin position="343"/>
        <end position="365"/>
    </location>
</feature>
<feature type="transmembrane region" description="Helical" evidence="6">
    <location>
        <begin position="268"/>
        <end position="289"/>
    </location>
</feature>
<feature type="transmembrane region" description="Helical" evidence="6">
    <location>
        <begin position="403"/>
        <end position="422"/>
    </location>
</feature>
<dbReference type="RefSeq" id="WP_130982099.1">
    <property type="nucleotide sequence ID" value="NZ_SISG01000001.1"/>
</dbReference>
<feature type="transmembrane region" description="Helical" evidence="6">
    <location>
        <begin position="242"/>
        <end position="262"/>
    </location>
</feature>
<feature type="transmembrane region" description="Helical" evidence="6">
    <location>
        <begin position="90"/>
        <end position="115"/>
    </location>
</feature>
<keyword evidence="3 6" id="KW-0812">Transmembrane</keyword>
<dbReference type="EMBL" id="SISG01000001">
    <property type="protein sequence ID" value="TBN57990.1"/>
    <property type="molecule type" value="Genomic_DNA"/>
</dbReference>
<feature type="transmembrane region" description="Helical" evidence="6">
    <location>
        <begin position="434"/>
        <end position="452"/>
    </location>
</feature>
<evidence type="ECO:0000256" key="4">
    <source>
        <dbReference type="ARBA" id="ARBA00022989"/>
    </source>
</evidence>
<protein>
    <submittedName>
        <fullName evidence="7">Flippase</fullName>
    </submittedName>
</protein>
<name>A0A4Q9H004_9MICO</name>
<feature type="transmembrane region" description="Helical" evidence="6">
    <location>
        <begin position="458"/>
        <end position="477"/>
    </location>
</feature>
<keyword evidence="2" id="KW-1003">Cell membrane</keyword>
<keyword evidence="5 6" id="KW-0472">Membrane</keyword>
<feature type="transmembrane region" description="Helical" evidence="6">
    <location>
        <begin position="309"/>
        <end position="331"/>
    </location>
</feature>
<dbReference type="AlphaFoldDB" id="A0A4Q9H004"/>
<comment type="caution">
    <text evidence="7">The sequence shown here is derived from an EMBL/GenBank/DDBJ whole genome shotgun (WGS) entry which is preliminary data.</text>
</comment>
<comment type="subcellular location">
    <subcellularLocation>
        <location evidence="1">Cell membrane</location>
        <topology evidence="1">Multi-pass membrane protein</topology>
    </subcellularLocation>
</comment>
<gene>
    <name evidence="7" type="ORF">EYE40_11615</name>
</gene>
<organism evidence="7 8">
    <name type="scientific">Glaciihabitans arcticus</name>
    <dbReference type="NCBI Taxonomy" id="2668039"/>
    <lineage>
        <taxon>Bacteria</taxon>
        <taxon>Bacillati</taxon>
        <taxon>Actinomycetota</taxon>
        <taxon>Actinomycetes</taxon>
        <taxon>Micrococcales</taxon>
        <taxon>Microbacteriaceae</taxon>
        <taxon>Glaciihabitans</taxon>
    </lineage>
</organism>
<evidence type="ECO:0000256" key="5">
    <source>
        <dbReference type="ARBA" id="ARBA00023136"/>
    </source>
</evidence>
<sequence length="496" mass="50944">MTAPPDAETRALARGGGVSLLGSATSAVMGFVLTVVLARLLGDSGSGVVLQAIAVFTIVLSFARAGLDSGAVWMFPRLVSADPSRLRGTLLWMLAVTAAAGGVCALGVELAAGFLDPTVADAVRAAGWFLPAGALLLVALAATRGLGGVVPYSVVGSIALPAARPLFVWIAVALGASLAMVTLAWALPLPLALVAAIAVLRVQVLRHEQGVRGPWRVDKPVRRELLGYAWPRTISAGLEQSIIWLDVLIVGVIAGTAAAGVYGGASRFVAAGLIIDSALRIVVSTRFSALLHEGRVAEVQSLYRTAATWLVLFGAPIYLILGVFASVVLGLLGPGFEEGSTALAILCGGAILTFAAGNIHSVLLMSGRSGWGAFNKAVVLALNIVGNLLLVPVLGIAGAALVWSASMLVDALLAAIEVRVFLGIRAGWGATAYALLVPLASVGLPALAARLVLGETLLGLLVGTALGVILFLTWCALDRRRLNIHALVAFAQRKQN</sequence>
<proteinExistence type="predicted"/>
<dbReference type="InterPro" id="IPR050833">
    <property type="entry name" value="Poly_Biosynth_Transport"/>
</dbReference>
<evidence type="ECO:0000256" key="1">
    <source>
        <dbReference type="ARBA" id="ARBA00004651"/>
    </source>
</evidence>
<evidence type="ECO:0000256" key="6">
    <source>
        <dbReference type="SAM" id="Phobius"/>
    </source>
</evidence>
<dbReference type="GO" id="GO:0005886">
    <property type="term" value="C:plasma membrane"/>
    <property type="evidence" value="ECO:0007669"/>
    <property type="project" value="UniProtKB-SubCell"/>
</dbReference>
<evidence type="ECO:0000313" key="7">
    <source>
        <dbReference type="EMBL" id="TBN57990.1"/>
    </source>
</evidence>
<dbReference type="PANTHER" id="PTHR30250">
    <property type="entry name" value="PST FAMILY PREDICTED COLANIC ACID TRANSPORTER"/>
    <property type="match status" value="1"/>
</dbReference>
<evidence type="ECO:0000256" key="2">
    <source>
        <dbReference type="ARBA" id="ARBA00022475"/>
    </source>
</evidence>
<keyword evidence="8" id="KW-1185">Reference proteome</keyword>
<feature type="transmembrane region" description="Helical" evidence="6">
    <location>
        <begin position="377"/>
        <end position="397"/>
    </location>
</feature>
<reference evidence="8" key="1">
    <citation type="submission" date="2019-02" db="EMBL/GenBank/DDBJ databases">
        <title>Glaciihabitans arcticus sp. nov., a psychrotolerant bacterium isolated from polar soil.</title>
        <authorList>
            <person name="Dahal R.H."/>
        </authorList>
    </citation>
    <scope>NUCLEOTIDE SEQUENCE [LARGE SCALE GENOMIC DNA]</scope>
    <source>
        <strain evidence="8">RP-3-7</strain>
    </source>
</reference>
<evidence type="ECO:0000313" key="8">
    <source>
        <dbReference type="Proteomes" id="UP000294194"/>
    </source>
</evidence>
<feature type="transmembrane region" description="Helical" evidence="6">
    <location>
        <begin position="127"/>
        <end position="147"/>
    </location>
</feature>
<dbReference type="Pfam" id="PF13440">
    <property type="entry name" value="Polysacc_synt_3"/>
    <property type="match status" value="1"/>
</dbReference>
<dbReference type="PANTHER" id="PTHR30250:SF11">
    <property type="entry name" value="O-ANTIGEN TRANSPORTER-RELATED"/>
    <property type="match status" value="1"/>
</dbReference>